<name>A0A3P7L6E6_STRVU</name>
<keyword evidence="4" id="KW-1185">Reference proteome</keyword>
<reference evidence="3 4" key="1">
    <citation type="submission" date="2018-11" db="EMBL/GenBank/DDBJ databases">
        <authorList>
            <consortium name="Pathogen Informatics"/>
        </authorList>
    </citation>
    <scope>NUCLEOTIDE SEQUENCE [LARGE SCALE GENOMIC DNA]</scope>
</reference>
<evidence type="ECO:0000256" key="1">
    <source>
        <dbReference type="SAM" id="MobiDB-lite"/>
    </source>
</evidence>
<proteinExistence type="predicted"/>
<evidence type="ECO:0000313" key="3">
    <source>
        <dbReference type="EMBL" id="VDM78315.1"/>
    </source>
</evidence>
<accession>A0A3P7L6E6</accession>
<keyword evidence="2" id="KW-0472">Membrane</keyword>
<feature type="transmembrane region" description="Helical" evidence="2">
    <location>
        <begin position="106"/>
        <end position="125"/>
    </location>
</feature>
<organism evidence="3 4">
    <name type="scientific">Strongylus vulgaris</name>
    <name type="common">Blood worm</name>
    <dbReference type="NCBI Taxonomy" id="40348"/>
    <lineage>
        <taxon>Eukaryota</taxon>
        <taxon>Metazoa</taxon>
        <taxon>Ecdysozoa</taxon>
        <taxon>Nematoda</taxon>
        <taxon>Chromadorea</taxon>
        <taxon>Rhabditida</taxon>
        <taxon>Rhabditina</taxon>
        <taxon>Rhabditomorpha</taxon>
        <taxon>Strongyloidea</taxon>
        <taxon>Strongylidae</taxon>
        <taxon>Strongylus</taxon>
    </lineage>
</organism>
<feature type="region of interest" description="Disordered" evidence="1">
    <location>
        <begin position="155"/>
        <end position="175"/>
    </location>
</feature>
<dbReference type="Proteomes" id="UP000270094">
    <property type="component" value="Unassembled WGS sequence"/>
</dbReference>
<sequence>MLRGVRTASDSHVERYEIVQDRWICRELRSHLDVITCREFTTAFAVTTTGRPRYEPTEEGEERQLTGYPAYRNNINDVLLLAMSRSQCADQHTASSRKMPRPQSPAECVGLFFFVYIACYSMYLFCAHYRVWKIIKMALLIAVISSNALNVRTYHGPGKPPGSPLREQGARLTRG</sequence>
<keyword evidence="2" id="KW-0812">Transmembrane</keyword>
<evidence type="ECO:0000313" key="4">
    <source>
        <dbReference type="Proteomes" id="UP000270094"/>
    </source>
</evidence>
<gene>
    <name evidence="3" type="ORF">SVUK_LOCUS13313</name>
</gene>
<dbReference type="EMBL" id="UYYB01101561">
    <property type="protein sequence ID" value="VDM78315.1"/>
    <property type="molecule type" value="Genomic_DNA"/>
</dbReference>
<keyword evidence="2" id="KW-1133">Transmembrane helix</keyword>
<protein>
    <submittedName>
        <fullName evidence="3">Uncharacterized protein</fullName>
    </submittedName>
</protein>
<dbReference type="AlphaFoldDB" id="A0A3P7L6E6"/>
<evidence type="ECO:0000256" key="2">
    <source>
        <dbReference type="SAM" id="Phobius"/>
    </source>
</evidence>